<protein>
    <recommendedName>
        <fullName evidence="2">Condensation domain-containing protein</fullName>
    </recommendedName>
</protein>
<dbReference type="GO" id="GO:0003824">
    <property type="term" value="F:catalytic activity"/>
    <property type="evidence" value="ECO:0007669"/>
    <property type="project" value="InterPro"/>
</dbReference>
<evidence type="ECO:0000313" key="4">
    <source>
        <dbReference type="Proteomes" id="UP000253318"/>
    </source>
</evidence>
<dbReference type="EMBL" id="QEIN01000100">
    <property type="protein sequence ID" value="RCV58195.1"/>
    <property type="molecule type" value="Genomic_DNA"/>
</dbReference>
<dbReference type="InterPro" id="IPR023213">
    <property type="entry name" value="CAT-like_dom_sf"/>
</dbReference>
<sequence length="488" mass="52996">MLMNSIDDYLPRPGRVVEWGMSRAALDAGAAAPEHPTPPSFVQENHLRRYIANEEAGAEHSPWMAVVFELPGALDTEAMAAALRAWITRHDTLLTWFRRAEDGGLRRHLVPAEAVDVRTSVVGDLSSGAEIREHLRRRLETATSPLGWPAFIMGAVVRDGSSTFYLGVDHVHTDGYSLLRVYDEIRRLYEAEVTGIPASLPEPGSHIEYSAVERSRAAALTRESPEVGRWLDFWRSGGGAPPVFPLDLGVAPGEEYPKVPLEVQLFDAVEADAFADICKAAGGGFAAGVFAALAIAAQELGGHDVYRALTVLQTRDQRRWRATQGWFITLAPVHFPVAGHGGFRDLVGTAQTAFSASRELVGAPVVRILELLGATEGLQAGPRAVPPMVSYIDTRRLAGSQEREKASFQALAGPGSGADVPIWVNRMWQQTYLKTTYPDTPVARGSVPRYLERVRRIVTAVVRTGDHRIGGDTAAPAAEAPQVWAPTP</sequence>
<keyword evidence="4" id="KW-1185">Reference proteome</keyword>
<feature type="compositionally biased region" description="Low complexity" evidence="1">
    <location>
        <begin position="474"/>
        <end position="488"/>
    </location>
</feature>
<accession>A0A368T4U3</accession>
<comment type="caution">
    <text evidence="3">The sequence shown here is derived from an EMBL/GenBank/DDBJ whole genome shotgun (WGS) entry which is preliminary data.</text>
</comment>
<reference evidence="3 4" key="1">
    <citation type="submission" date="2018-04" db="EMBL/GenBank/DDBJ databases">
        <title>Novel actinobacteria from marine sediment.</title>
        <authorList>
            <person name="Ng Z.Y."/>
            <person name="Tan G.Y.A."/>
        </authorList>
    </citation>
    <scope>NUCLEOTIDE SEQUENCE [LARGE SCALE GENOMIC DNA]</scope>
    <source>
        <strain evidence="3 4">TPS81</strain>
    </source>
</reference>
<dbReference type="Gene3D" id="3.30.559.10">
    <property type="entry name" value="Chloramphenicol acetyltransferase-like domain"/>
    <property type="match status" value="1"/>
</dbReference>
<organism evidence="3 4">
    <name type="scientific">Marinitenerispora sediminis</name>
    <dbReference type="NCBI Taxonomy" id="1931232"/>
    <lineage>
        <taxon>Bacteria</taxon>
        <taxon>Bacillati</taxon>
        <taxon>Actinomycetota</taxon>
        <taxon>Actinomycetes</taxon>
        <taxon>Streptosporangiales</taxon>
        <taxon>Nocardiopsidaceae</taxon>
        <taxon>Marinitenerispora</taxon>
    </lineage>
</organism>
<dbReference type="OrthoDB" id="9789603at2"/>
<feature type="domain" description="Condensation" evidence="2">
    <location>
        <begin position="48"/>
        <end position="368"/>
    </location>
</feature>
<evidence type="ECO:0000256" key="1">
    <source>
        <dbReference type="SAM" id="MobiDB-lite"/>
    </source>
</evidence>
<evidence type="ECO:0000259" key="2">
    <source>
        <dbReference type="Pfam" id="PF00668"/>
    </source>
</evidence>
<dbReference type="Gene3D" id="3.30.559.30">
    <property type="entry name" value="Nonribosomal peptide synthetase, condensation domain"/>
    <property type="match status" value="1"/>
</dbReference>
<name>A0A368T4U3_9ACTN</name>
<dbReference type="Pfam" id="PF00668">
    <property type="entry name" value="Condensation"/>
    <property type="match status" value="1"/>
</dbReference>
<dbReference type="Proteomes" id="UP000253318">
    <property type="component" value="Unassembled WGS sequence"/>
</dbReference>
<dbReference type="SUPFAM" id="SSF52777">
    <property type="entry name" value="CoA-dependent acyltransferases"/>
    <property type="match status" value="2"/>
</dbReference>
<gene>
    <name evidence="3" type="ORF">DEF24_14045</name>
</gene>
<feature type="region of interest" description="Disordered" evidence="1">
    <location>
        <begin position="469"/>
        <end position="488"/>
    </location>
</feature>
<dbReference type="GO" id="GO:0008610">
    <property type="term" value="P:lipid biosynthetic process"/>
    <property type="evidence" value="ECO:0007669"/>
    <property type="project" value="UniProtKB-ARBA"/>
</dbReference>
<dbReference type="RefSeq" id="WP_114398666.1">
    <property type="nucleotide sequence ID" value="NZ_QEIM01000084.1"/>
</dbReference>
<proteinExistence type="predicted"/>
<dbReference type="InterPro" id="IPR001242">
    <property type="entry name" value="Condensation_dom"/>
</dbReference>
<dbReference type="AlphaFoldDB" id="A0A368T4U3"/>
<evidence type="ECO:0000313" key="3">
    <source>
        <dbReference type="EMBL" id="RCV58195.1"/>
    </source>
</evidence>